<evidence type="ECO:0000313" key="1">
    <source>
        <dbReference type="EMBL" id="KDR13766.1"/>
    </source>
</evidence>
<dbReference type="InterPro" id="IPR036397">
    <property type="entry name" value="RNaseH_sf"/>
</dbReference>
<evidence type="ECO:0008006" key="3">
    <source>
        <dbReference type="Google" id="ProtNLM"/>
    </source>
</evidence>
<accession>A0A067QUU8</accession>
<evidence type="ECO:0000313" key="2">
    <source>
        <dbReference type="Proteomes" id="UP000027135"/>
    </source>
</evidence>
<proteinExistence type="predicted"/>
<organism evidence="1 2">
    <name type="scientific">Zootermopsis nevadensis</name>
    <name type="common">Dampwood termite</name>
    <dbReference type="NCBI Taxonomy" id="136037"/>
    <lineage>
        <taxon>Eukaryota</taxon>
        <taxon>Metazoa</taxon>
        <taxon>Ecdysozoa</taxon>
        <taxon>Arthropoda</taxon>
        <taxon>Hexapoda</taxon>
        <taxon>Insecta</taxon>
        <taxon>Pterygota</taxon>
        <taxon>Neoptera</taxon>
        <taxon>Polyneoptera</taxon>
        <taxon>Dictyoptera</taxon>
        <taxon>Blattodea</taxon>
        <taxon>Blattoidea</taxon>
        <taxon>Termitoidae</taxon>
        <taxon>Termopsidae</taxon>
        <taxon>Zootermopsis</taxon>
    </lineage>
</organism>
<dbReference type="OMA" id="ICYEREG"/>
<sequence length="134" mass="15760">MKAQLYDLIKLNKSKHKYHVIDQILADKELRLPPYDLDLNPTELIWVDLKQRVASKNTTFKIKDVEHLCRQRFEEIGQEEWENVCRHVEKLEQICYEREGVIEDAIERIIIEDNGVDRSSGSDESSDMSESDVL</sequence>
<dbReference type="Proteomes" id="UP000027135">
    <property type="component" value="Unassembled WGS sequence"/>
</dbReference>
<reference evidence="1 2" key="1">
    <citation type="journal article" date="2014" name="Nat. Commun.">
        <title>Molecular traces of alternative social organization in a termite genome.</title>
        <authorList>
            <person name="Terrapon N."/>
            <person name="Li C."/>
            <person name="Robertson H.M."/>
            <person name="Ji L."/>
            <person name="Meng X."/>
            <person name="Booth W."/>
            <person name="Chen Z."/>
            <person name="Childers C.P."/>
            <person name="Glastad K.M."/>
            <person name="Gokhale K."/>
            <person name="Gowin J."/>
            <person name="Gronenberg W."/>
            <person name="Hermansen R.A."/>
            <person name="Hu H."/>
            <person name="Hunt B.G."/>
            <person name="Huylmans A.K."/>
            <person name="Khalil S.M."/>
            <person name="Mitchell R.D."/>
            <person name="Munoz-Torres M.C."/>
            <person name="Mustard J.A."/>
            <person name="Pan H."/>
            <person name="Reese J.T."/>
            <person name="Scharf M.E."/>
            <person name="Sun F."/>
            <person name="Vogel H."/>
            <person name="Xiao J."/>
            <person name="Yang W."/>
            <person name="Yang Z."/>
            <person name="Yang Z."/>
            <person name="Zhou J."/>
            <person name="Zhu J."/>
            <person name="Brent C.S."/>
            <person name="Elsik C.G."/>
            <person name="Goodisman M.A."/>
            <person name="Liberles D.A."/>
            <person name="Roe R.M."/>
            <person name="Vargo E.L."/>
            <person name="Vilcinskas A."/>
            <person name="Wang J."/>
            <person name="Bornberg-Bauer E."/>
            <person name="Korb J."/>
            <person name="Zhang G."/>
            <person name="Liebig J."/>
        </authorList>
    </citation>
    <scope>NUCLEOTIDE SEQUENCE [LARGE SCALE GENOMIC DNA]</scope>
    <source>
        <tissue evidence="1">Whole organism</tissue>
    </source>
</reference>
<dbReference type="GO" id="GO:0003676">
    <property type="term" value="F:nucleic acid binding"/>
    <property type="evidence" value="ECO:0007669"/>
    <property type="project" value="InterPro"/>
</dbReference>
<keyword evidence="2" id="KW-1185">Reference proteome</keyword>
<dbReference type="AlphaFoldDB" id="A0A067QUU8"/>
<protein>
    <recommendedName>
        <fullName evidence="3">Tc1-like transposase DDE domain-containing protein</fullName>
    </recommendedName>
</protein>
<dbReference type="InParanoid" id="A0A067QUU8"/>
<dbReference type="Gene3D" id="3.30.420.10">
    <property type="entry name" value="Ribonuclease H-like superfamily/Ribonuclease H"/>
    <property type="match status" value="1"/>
</dbReference>
<name>A0A067QUU8_ZOONE</name>
<dbReference type="EMBL" id="KK852921">
    <property type="protein sequence ID" value="KDR13766.1"/>
    <property type="molecule type" value="Genomic_DNA"/>
</dbReference>
<gene>
    <name evidence="1" type="ORF">L798_12059</name>
</gene>